<dbReference type="SUPFAM" id="SSF54373">
    <property type="entry name" value="FAD-linked reductases, C-terminal domain"/>
    <property type="match status" value="1"/>
</dbReference>
<dbReference type="InterPro" id="IPR002937">
    <property type="entry name" value="Amino_oxidase"/>
</dbReference>
<evidence type="ECO:0000256" key="1">
    <source>
        <dbReference type="ARBA" id="ARBA00022630"/>
    </source>
</evidence>
<dbReference type="Gene3D" id="3.50.50.60">
    <property type="entry name" value="FAD/NAD(P)-binding domain"/>
    <property type="match status" value="1"/>
</dbReference>
<dbReference type="STRING" id="51511.ENSCSAVP00000015783"/>
<dbReference type="GO" id="GO:0006783">
    <property type="term" value="P:heme biosynthetic process"/>
    <property type="evidence" value="ECO:0007669"/>
    <property type="project" value="TreeGrafter"/>
</dbReference>
<reference evidence="4" key="2">
    <citation type="submission" date="2025-08" db="UniProtKB">
        <authorList>
            <consortium name="Ensembl"/>
        </authorList>
    </citation>
    <scope>IDENTIFICATION</scope>
</reference>
<name>H2ZDW7_CIOSA</name>
<dbReference type="PANTHER" id="PTHR42923">
    <property type="entry name" value="PROTOPORPHYRINOGEN OXIDASE"/>
    <property type="match status" value="1"/>
</dbReference>
<accession>H2ZDW7</accession>
<dbReference type="Proteomes" id="UP000007875">
    <property type="component" value="Unassembled WGS sequence"/>
</dbReference>
<keyword evidence="2" id="KW-0274">FAD</keyword>
<feature type="domain" description="Amine oxidase" evidence="3">
    <location>
        <begin position="20"/>
        <end position="238"/>
    </location>
</feature>
<sequence length="245" mass="26990">MQKNGKVTLSFSKTGYAKSNQIENIDHVIAALPSHALSAILRRSNHVSRSNMEVSDNHELVTSTLGIMLRHIHWVDVAVVNIEYDGRPSEILPHVGFGHLVPSSEASNVLGVVYDSCVFPQHDRLSSPSTRLTCMMGGSWFQDLFGDPDKVTPAELEEAALHSLSEQLGIHKEPSNMHVTVCRKCIPTYRVGHTDLVENAEDFISEHSLPLSLVGSSYWGVSINDCIFNSRIAANNILKKQGFSS</sequence>
<dbReference type="Pfam" id="PF01593">
    <property type="entry name" value="Amino_oxidase"/>
    <property type="match status" value="1"/>
</dbReference>
<proteinExistence type="predicted"/>
<evidence type="ECO:0000313" key="5">
    <source>
        <dbReference type="Proteomes" id="UP000007875"/>
    </source>
</evidence>
<dbReference type="HOGENOM" id="CLU_1133256_0_0_1"/>
<evidence type="ECO:0000256" key="2">
    <source>
        <dbReference type="ARBA" id="ARBA00022827"/>
    </source>
</evidence>
<dbReference type="AlphaFoldDB" id="H2ZDW7"/>
<dbReference type="eggNOG" id="KOG1276">
    <property type="taxonomic scope" value="Eukaryota"/>
</dbReference>
<dbReference type="PANTHER" id="PTHR42923:SF3">
    <property type="entry name" value="PROTOPORPHYRINOGEN OXIDASE"/>
    <property type="match status" value="1"/>
</dbReference>
<evidence type="ECO:0000259" key="3">
    <source>
        <dbReference type="Pfam" id="PF01593"/>
    </source>
</evidence>
<evidence type="ECO:0000313" key="4">
    <source>
        <dbReference type="Ensembl" id="ENSCSAVP00000015783.1"/>
    </source>
</evidence>
<dbReference type="GO" id="GO:0004729">
    <property type="term" value="F:oxygen-dependent protoporphyrinogen oxidase activity"/>
    <property type="evidence" value="ECO:0007669"/>
    <property type="project" value="TreeGrafter"/>
</dbReference>
<keyword evidence="1" id="KW-0285">Flavoprotein</keyword>
<dbReference type="GeneTree" id="ENSGT00390000008744"/>
<dbReference type="Ensembl" id="ENSCSAVT00000015962.1">
    <property type="protein sequence ID" value="ENSCSAVP00000015783.1"/>
    <property type="gene ID" value="ENSCSAVG00000009273.1"/>
</dbReference>
<dbReference type="InterPro" id="IPR036188">
    <property type="entry name" value="FAD/NAD-bd_sf"/>
</dbReference>
<protein>
    <recommendedName>
        <fullName evidence="3">Amine oxidase domain-containing protein</fullName>
    </recommendedName>
</protein>
<dbReference type="GO" id="GO:0005743">
    <property type="term" value="C:mitochondrial inner membrane"/>
    <property type="evidence" value="ECO:0007669"/>
    <property type="project" value="TreeGrafter"/>
</dbReference>
<dbReference type="OMA" id="VYDSCSF"/>
<reference evidence="5" key="1">
    <citation type="submission" date="2003-08" db="EMBL/GenBank/DDBJ databases">
        <authorList>
            <person name="Birren B."/>
            <person name="Nusbaum C."/>
            <person name="Abebe A."/>
            <person name="Abouelleil A."/>
            <person name="Adekoya E."/>
            <person name="Ait-zahra M."/>
            <person name="Allen N."/>
            <person name="Allen T."/>
            <person name="An P."/>
            <person name="Anderson M."/>
            <person name="Anderson S."/>
            <person name="Arachchi H."/>
            <person name="Armbruster J."/>
            <person name="Bachantsang P."/>
            <person name="Baldwin J."/>
            <person name="Barry A."/>
            <person name="Bayul T."/>
            <person name="Blitshsteyn B."/>
            <person name="Bloom T."/>
            <person name="Blye J."/>
            <person name="Boguslavskiy L."/>
            <person name="Borowsky M."/>
            <person name="Boukhgalter B."/>
            <person name="Brunache A."/>
            <person name="Butler J."/>
            <person name="Calixte N."/>
            <person name="Calvo S."/>
            <person name="Camarata J."/>
            <person name="Campo K."/>
            <person name="Chang J."/>
            <person name="Cheshatsang Y."/>
            <person name="Citroen M."/>
            <person name="Collymore A."/>
            <person name="Considine T."/>
            <person name="Cook A."/>
            <person name="Cooke P."/>
            <person name="Corum B."/>
            <person name="Cuomo C."/>
            <person name="David R."/>
            <person name="Dawoe T."/>
            <person name="Degray S."/>
            <person name="Dodge S."/>
            <person name="Dooley K."/>
            <person name="Dorje P."/>
            <person name="Dorjee K."/>
            <person name="Dorris L."/>
            <person name="Duffey N."/>
            <person name="Dupes A."/>
            <person name="Elkins T."/>
            <person name="Engels R."/>
            <person name="Erickson J."/>
            <person name="Farina A."/>
            <person name="Faro S."/>
            <person name="Ferreira P."/>
            <person name="Fischer H."/>
            <person name="Fitzgerald M."/>
            <person name="Foley K."/>
            <person name="Gage D."/>
            <person name="Galagan J."/>
            <person name="Gearin G."/>
            <person name="Gnerre S."/>
            <person name="Gnirke A."/>
            <person name="Goyette A."/>
            <person name="Graham J."/>
            <person name="Grandbois E."/>
            <person name="Gyaltsen K."/>
            <person name="Hafez N."/>
            <person name="Hagopian D."/>
            <person name="Hagos B."/>
            <person name="Hall J."/>
            <person name="Hatcher B."/>
            <person name="Heller A."/>
            <person name="Higgins H."/>
            <person name="Honan T."/>
            <person name="Horn A."/>
            <person name="Houde N."/>
            <person name="Hughes L."/>
            <person name="Hulme W."/>
            <person name="Husby E."/>
            <person name="Iliev I."/>
            <person name="Jaffe D."/>
            <person name="Jones C."/>
            <person name="Kamal M."/>
            <person name="Kamat A."/>
            <person name="Kamvysselis M."/>
            <person name="Karlsson E."/>
            <person name="Kells C."/>
            <person name="Kieu A."/>
            <person name="Kisner P."/>
            <person name="Kodira C."/>
            <person name="Kulbokas E."/>
            <person name="Labutti K."/>
            <person name="Lama D."/>
            <person name="Landers T."/>
            <person name="Leger J."/>
            <person name="Levine S."/>
            <person name="Lewis D."/>
            <person name="Lewis T."/>
            <person name="Lindblad-toh K."/>
            <person name="Liu X."/>
            <person name="Lokyitsang T."/>
            <person name="Lokyitsang Y."/>
            <person name="Lucien O."/>
            <person name="Lui A."/>
            <person name="Ma L.J."/>
            <person name="Mabbitt R."/>
            <person name="Macdonald J."/>
            <person name="Maclean C."/>
            <person name="Major J."/>
            <person name="Manning J."/>
            <person name="Marabella R."/>
            <person name="Maru K."/>
            <person name="Matthews C."/>
            <person name="Mauceli E."/>
            <person name="Mccarthy M."/>
            <person name="Mcdonough S."/>
            <person name="Mcghee T."/>
            <person name="Meldrim J."/>
            <person name="Meneus L."/>
            <person name="Mesirov J."/>
            <person name="Mihalev A."/>
            <person name="Mihova T."/>
            <person name="Mikkelsen T."/>
            <person name="Mlenga V."/>
            <person name="Moru K."/>
            <person name="Mozes J."/>
            <person name="Mulrain L."/>
            <person name="Munson G."/>
            <person name="Naylor J."/>
            <person name="Newes C."/>
            <person name="Nguyen C."/>
            <person name="Nguyen N."/>
            <person name="Nguyen T."/>
            <person name="Nicol R."/>
            <person name="Nielsen C."/>
            <person name="Nizzari M."/>
            <person name="Norbu C."/>
            <person name="Norbu N."/>
            <person name="O'donnell P."/>
            <person name="Okoawo O."/>
            <person name="O'leary S."/>
            <person name="Omotosho B."/>
            <person name="O'neill K."/>
            <person name="Osman S."/>
            <person name="Parker S."/>
            <person name="Perrin D."/>
            <person name="Phunkhang P."/>
            <person name="Piqani B."/>
            <person name="Purcell S."/>
            <person name="Rachupka T."/>
            <person name="Ramasamy U."/>
            <person name="Rameau R."/>
            <person name="Ray V."/>
            <person name="Raymond C."/>
            <person name="Retta R."/>
            <person name="Richardson S."/>
            <person name="Rise C."/>
            <person name="Rodriguez J."/>
            <person name="Rogers J."/>
            <person name="Rogov P."/>
            <person name="Rutman M."/>
            <person name="Schupbach R."/>
            <person name="Seaman C."/>
            <person name="Settipalli S."/>
            <person name="Sharpe T."/>
            <person name="Sheridan J."/>
            <person name="Sherpa N."/>
            <person name="Shi J."/>
            <person name="Smirnov S."/>
            <person name="Smith C."/>
            <person name="Sougnez C."/>
            <person name="Spencer B."/>
            <person name="Stalker J."/>
            <person name="Stange-thomann N."/>
            <person name="Stavropoulos S."/>
            <person name="Stetson K."/>
            <person name="Stone C."/>
            <person name="Stone S."/>
            <person name="Stubbs M."/>
            <person name="Talamas J."/>
            <person name="Tchuinga P."/>
            <person name="Tenzing P."/>
            <person name="Tesfaye S."/>
            <person name="Theodore J."/>
            <person name="Thoulutsang Y."/>
            <person name="Topham K."/>
            <person name="Towey S."/>
            <person name="Tsamla T."/>
            <person name="Tsomo N."/>
            <person name="Vallee D."/>
            <person name="Vassiliev H."/>
            <person name="Venkataraman V."/>
            <person name="Vinson J."/>
            <person name="Vo A."/>
            <person name="Wade C."/>
            <person name="Wang S."/>
            <person name="Wangchuk T."/>
            <person name="Wangdi T."/>
            <person name="Whittaker C."/>
            <person name="Wilkinson J."/>
            <person name="Wu Y."/>
            <person name="Wyman D."/>
            <person name="Yadav S."/>
            <person name="Yang S."/>
            <person name="Yang X."/>
            <person name="Yeager S."/>
            <person name="Yee E."/>
            <person name="Young G."/>
            <person name="Zainoun J."/>
            <person name="Zembeck L."/>
            <person name="Zimmer A."/>
            <person name="Zody M."/>
            <person name="Lander E."/>
        </authorList>
    </citation>
    <scope>NUCLEOTIDE SEQUENCE [LARGE SCALE GENOMIC DNA]</scope>
</reference>
<dbReference type="InterPro" id="IPR050464">
    <property type="entry name" value="Zeta_carotene_desat/Oxidored"/>
</dbReference>
<dbReference type="InParanoid" id="H2ZDW7"/>
<reference evidence="4" key="3">
    <citation type="submission" date="2025-09" db="UniProtKB">
        <authorList>
            <consortium name="Ensembl"/>
        </authorList>
    </citation>
    <scope>IDENTIFICATION</scope>
</reference>
<organism evidence="4 5">
    <name type="scientific">Ciona savignyi</name>
    <name type="common">Pacific transparent sea squirt</name>
    <dbReference type="NCBI Taxonomy" id="51511"/>
    <lineage>
        <taxon>Eukaryota</taxon>
        <taxon>Metazoa</taxon>
        <taxon>Chordata</taxon>
        <taxon>Tunicata</taxon>
        <taxon>Ascidiacea</taxon>
        <taxon>Phlebobranchia</taxon>
        <taxon>Cionidae</taxon>
        <taxon>Ciona</taxon>
    </lineage>
</organism>
<keyword evidence="5" id="KW-1185">Reference proteome</keyword>